<dbReference type="EMBL" id="MCGR01000048">
    <property type="protein sequence ID" value="ORY73081.1"/>
    <property type="molecule type" value="Genomic_DNA"/>
</dbReference>
<proteinExistence type="predicted"/>
<feature type="region of interest" description="Disordered" evidence="1">
    <location>
        <begin position="1"/>
        <end position="114"/>
    </location>
</feature>
<feature type="compositionally biased region" description="Basic and acidic residues" evidence="1">
    <location>
        <begin position="1"/>
        <end position="23"/>
    </location>
</feature>
<name>A0A1Y2ENE2_9BASI</name>
<comment type="caution">
    <text evidence="2">The sequence shown here is derived from an EMBL/GenBank/DDBJ whole genome shotgun (WGS) entry which is preliminary data.</text>
</comment>
<accession>A0A1Y2ENE2</accession>
<evidence type="ECO:0000313" key="3">
    <source>
        <dbReference type="Proteomes" id="UP000193467"/>
    </source>
</evidence>
<keyword evidence="3" id="KW-1185">Reference proteome</keyword>
<dbReference type="InParanoid" id="A0A1Y2ENE2"/>
<protein>
    <submittedName>
        <fullName evidence="2">Uncharacterized protein</fullName>
    </submittedName>
</protein>
<organism evidence="2 3">
    <name type="scientific">Leucosporidium creatinivorum</name>
    <dbReference type="NCBI Taxonomy" id="106004"/>
    <lineage>
        <taxon>Eukaryota</taxon>
        <taxon>Fungi</taxon>
        <taxon>Dikarya</taxon>
        <taxon>Basidiomycota</taxon>
        <taxon>Pucciniomycotina</taxon>
        <taxon>Microbotryomycetes</taxon>
        <taxon>Leucosporidiales</taxon>
        <taxon>Leucosporidium</taxon>
    </lineage>
</organism>
<reference evidence="2 3" key="1">
    <citation type="submission" date="2016-07" db="EMBL/GenBank/DDBJ databases">
        <title>Pervasive Adenine N6-methylation of Active Genes in Fungi.</title>
        <authorList>
            <consortium name="DOE Joint Genome Institute"/>
            <person name="Mondo S.J."/>
            <person name="Dannebaum R.O."/>
            <person name="Kuo R.C."/>
            <person name="Labutti K."/>
            <person name="Haridas S."/>
            <person name="Kuo A."/>
            <person name="Salamov A."/>
            <person name="Ahrendt S.R."/>
            <person name="Lipzen A."/>
            <person name="Sullivan W."/>
            <person name="Andreopoulos W.B."/>
            <person name="Clum A."/>
            <person name="Lindquist E."/>
            <person name="Daum C."/>
            <person name="Ramamoorthy G.K."/>
            <person name="Gryganskyi A."/>
            <person name="Culley D."/>
            <person name="Magnuson J.K."/>
            <person name="James T.Y."/>
            <person name="O'Malley M.A."/>
            <person name="Stajich J.E."/>
            <person name="Spatafora J.W."/>
            <person name="Visel A."/>
            <person name="Grigoriev I.V."/>
        </authorList>
    </citation>
    <scope>NUCLEOTIDE SEQUENCE [LARGE SCALE GENOMIC DNA]</scope>
    <source>
        <strain evidence="2 3">62-1032</strain>
    </source>
</reference>
<sequence>MATLERGRSAERVLHAVGEKAHTSDPSQSAVPTPFPATQAAKYTNASDERTDSRSPSGTRRASLSRGVGGIMDKVKRAMSASRERSTSGGDSYRAASRGRRESVDSELGFFVSR</sequence>
<gene>
    <name evidence="2" type="ORF">BCR35DRAFT_151723</name>
</gene>
<dbReference type="AlphaFoldDB" id="A0A1Y2ENE2"/>
<dbReference type="Proteomes" id="UP000193467">
    <property type="component" value="Unassembled WGS sequence"/>
</dbReference>
<dbReference type="OrthoDB" id="2537432at2759"/>
<evidence type="ECO:0000313" key="2">
    <source>
        <dbReference type="EMBL" id="ORY73081.1"/>
    </source>
</evidence>
<evidence type="ECO:0000256" key="1">
    <source>
        <dbReference type="SAM" id="MobiDB-lite"/>
    </source>
</evidence>